<keyword evidence="2" id="KW-1185">Reference proteome</keyword>
<dbReference type="EMBL" id="BBLT01000001">
    <property type="protein sequence ID" value="GAL83150.1"/>
    <property type="molecule type" value="Genomic_DNA"/>
</dbReference>
<evidence type="ECO:0000313" key="1">
    <source>
        <dbReference type="EMBL" id="GAL83150.1"/>
    </source>
</evidence>
<dbReference type="Proteomes" id="UP000030185">
    <property type="component" value="Unassembled WGS sequence"/>
</dbReference>
<sequence>MEISIINMQNTPVFSGTIDAGKGSISIKDFPAKMYILISTTSSGKIYTEKIVKE</sequence>
<name>A0A098L8K6_9BACT</name>
<accession>A0A098L8K6</accession>
<evidence type="ECO:0008006" key="3">
    <source>
        <dbReference type="Google" id="ProtNLM"/>
    </source>
</evidence>
<organism evidence="1 2">
    <name type="scientific">Sporocytophaga myxococcoides</name>
    <dbReference type="NCBI Taxonomy" id="153721"/>
    <lineage>
        <taxon>Bacteria</taxon>
        <taxon>Pseudomonadati</taxon>
        <taxon>Bacteroidota</taxon>
        <taxon>Cytophagia</taxon>
        <taxon>Cytophagales</taxon>
        <taxon>Cytophagaceae</taxon>
        <taxon>Sporocytophaga</taxon>
    </lineage>
</organism>
<protein>
    <recommendedName>
        <fullName evidence="3">Secretion system C-terminal sorting domain-containing protein</fullName>
    </recommendedName>
</protein>
<evidence type="ECO:0000313" key="2">
    <source>
        <dbReference type="Proteomes" id="UP000030185"/>
    </source>
</evidence>
<reference evidence="1 2" key="1">
    <citation type="submission" date="2014-09" db="EMBL/GenBank/DDBJ databases">
        <title>Sporocytophaga myxococcoides PG-01 genome sequencing.</title>
        <authorList>
            <person name="Liu L."/>
            <person name="Gao P.J."/>
            <person name="Chen G.J."/>
            <person name="Wang L.S."/>
        </authorList>
    </citation>
    <scope>NUCLEOTIDE SEQUENCE [LARGE SCALE GENOMIC DNA]</scope>
    <source>
        <strain evidence="1 2">PG-01</strain>
    </source>
</reference>
<gene>
    <name evidence="1" type="ORF">MYP_376</name>
</gene>
<comment type="caution">
    <text evidence="1">The sequence shown here is derived from an EMBL/GenBank/DDBJ whole genome shotgun (WGS) entry which is preliminary data.</text>
</comment>
<proteinExistence type="predicted"/>
<dbReference type="AlphaFoldDB" id="A0A098L8K6"/>